<accession>A0ABQ0DHL0</accession>
<gene>
    <name evidence="1" type="ORF">ENUP19_0102G0028</name>
</gene>
<evidence type="ECO:0000313" key="1">
    <source>
        <dbReference type="EMBL" id="GAB1222329.1"/>
    </source>
</evidence>
<keyword evidence="2" id="KW-1185">Reference proteome</keyword>
<organism evidence="1 2">
    <name type="scientific">Entamoeba nuttalli</name>
    <dbReference type="NCBI Taxonomy" id="412467"/>
    <lineage>
        <taxon>Eukaryota</taxon>
        <taxon>Amoebozoa</taxon>
        <taxon>Evosea</taxon>
        <taxon>Archamoebae</taxon>
        <taxon>Mastigamoebida</taxon>
        <taxon>Entamoebidae</taxon>
        <taxon>Entamoeba</taxon>
    </lineage>
</organism>
<sequence length="686" mass="79901">MSHFDESYSQVFFGYNSGDSESSFIGDKPIIREISEDSSVLFHTKKRRSSRVPNMSRHITCFENDFGGSIEMFSYSQYLQLVKTKQQLIDCNIILLLFTYLSKGTYKIFTQFLLDILPQLDEFSLIVLTEYISTEYPFKSYLKDTVNLTPLFKQSLEMKSRALLQFYLEIKSLPDEDLTPVLSSLLKELHDSPTEQTYSFTSFLIERMIGLGLLSDNIVYDYVIVLLKLYLSSSKLLPGVIQSLLLLSESKMKQQFLDVLNHYRLSQQLTLDQQHFLSFFFEGEQSNEYQYDNIVYHIDLSFIISKIESLYISQKSNHYVLIKADNQLPLSISQMLNIIQFLSNELHSNPLNSLHSLKIVLSNLLNLTHPLSPDFLHSDKLISILFDIIPILCSFHPDTFSLIYSIKEVLYYDLILLVNLSSSFPCLQINANQLLLEHFPLLKDNLITCSLCFCCFSCFNYYNPIFTDDTLTSILEYCVELFFENDEFQIDAFITQTEFNRFIPLTSKILPFTSQVTTPFLHCIEHSFICFSSLKIFLNFLKKCQILYDEIAERGSVKRRDLINYIKQHNPLLCLEIIIGYLESSSIIMEKLYSKRERLQYCGLVNNAIQLANKMIELISLKFTNNTQFISEVERIRNKLLSVTENNDLIKKFINSNYFKLIIPEEEPKIDLIEKMKGELNKNENK</sequence>
<comment type="caution">
    <text evidence="1">The sequence shown here is derived from an EMBL/GenBank/DDBJ whole genome shotgun (WGS) entry which is preliminary data.</text>
</comment>
<protein>
    <submittedName>
        <fullName evidence="1">Uncharacterized protein</fullName>
    </submittedName>
</protein>
<dbReference type="Proteomes" id="UP001628156">
    <property type="component" value="Unassembled WGS sequence"/>
</dbReference>
<proteinExistence type="predicted"/>
<reference evidence="1 2" key="1">
    <citation type="journal article" date="2019" name="PLoS Negl. Trop. Dis.">
        <title>Whole genome sequencing of Entamoeba nuttalli reveals mammalian host-related molecular signatures and a novel octapeptide-repeat surface protein.</title>
        <authorList>
            <person name="Tanaka M."/>
            <person name="Makiuchi T."/>
            <person name="Komiyama T."/>
            <person name="Shiina T."/>
            <person name="Osaki K."/>
            <person name="Tachibana H."/>
        </authorList>
    </citation>
    <scope>NUCLEOTIDE SEQUENCE [LARGE SCALE GENOMIC DNA]</scope>
    <source>
        <strain evidence="1 2">P19-061405</strain>
    </source>
</reference>
<name>A0ABQ0DHL0_9EUKA</name>
<dbReference type="EMBL" id="BAAFRS010000102">
    <property type="protein sequence ID" value="GAB1222329.1"/>
    <property type="molecule type" value="Genomic_DNA"/>
</dbReference>
<evidence type="ECO:0000313" key="2">
    <source>
        <dbReference type="Proteomes" id="UP001628156"/>
    </source>
</evidence>